<dbReference type="InterPro" id="IPR003423">
    <property type="entry name" value="OMP_efflux"/>
</dbReference>
<sequence length="454" mass="47771">MTRSRFRALLIAGTCLAGTIPAQAQSLMAALEQAYASNPTLNAQRAAARAFDETVPQALAGYRPTVSATANLAVGSLSTKVSGASTTSQSLVPNGVGLQVNQTLFDGLRTAGSVAAAEAGVLGQRETLRGVEQTVLLDAATAYMNVFRDTAMLELRRDNLAYLTEQTKETRQRFVAGDQTQTDVSQAEANAASARSQLLAAQAQLKASIAVYHQVIGSQPSRVEPASFVEALLPHSLAEASRQGIAAQPSVLSAQHAVDVAAADVEVAESALYPTVTAQGSASRQHDYVTSGTLYNRLTSASLGLSASVPVYSGGVDYAKIRQAKEVLAQRHAELDEAREQARADIATAWATFGATAASIDAAKAEVDAAELALQGVSTEQRVGQRTTLDVLNQRQTLVDARSSLISAQRDRIVAAFTLLADIGSLNARALKLAVTPYDPAVHDRQVRSKWAGQ</sequence>
<feature type="coiled-coil region" evidence="8">
    <location>
        <begin position="321"/>
        <end position="380"/>
    </location>
</feature>
<reference evidence="10 11" key="1">
    <citation type="submission" date="2023-07" db="EMBL/GenBank/DDBJ databases">
        <title>Genomic Encyclopedia of Type Strains, Phase IV (KMG-IV): sequencing the most valuable type-strain genomes for metagenomic binning, comparative biology and taxonomic classification.</title>
        <authorList>
            <person name="Goeker M."/>
        </authorList>
    </citation>
    <scope>NUCLEOTIDE SEQUENCE [LARGE SCALE GENOMIC DNA]</scope>
    <source>
        <strain evidence="10 11">DSM 19619</strain>
    </source>
</reference>
<evidence type="ECO:0000256" key="2">
    <source>
        <dbReference type="ARBA" id="ARBA00007613"/>
    </source>
</evidence>
<dbReference type="NCBIfam" id="TIGR01844">
    <property type="entry name" value="type_I_sec_TolC"/>
    <property type="match status" value="1"/>
</dbReference>
<evidence type="ECO:0000256" key="3">
    <source>
        <dbReference type="ARBA" id="ARBA00022448"/>
    </source>
</evidence>
<protein>
    <submittedName>
        <fullName evidence="10">Outer membrane protein</fullName>
    </submittedName>
</protein>
<keyword evidence="3" id="KW-0813">Transport</keyword>
<dbReference type="PANTHER" id="PTHR30026">
    <property type="entry name" value="OUTER MEMBRANE PROTEIN TOLC"/>
    <property type="match status" value="1"/>
</dbReference>
<comment type="subcellular location">
    <subcellularLocation>
        <location evidence="1">Cell outer membrane</location>
    </subcellularLocation>
</comment>
<evidence type="ECO:0000256" key="6">
    <source>
        <dbReference type="ARBA" id="ARBA00023136"/>
    </source>
</evidence>
<feature type="signal peptide" evidence="9">
    <location>
        <begin position="1"/>
        <end position="24"/>
    </location>
</feature>
<keyword evidence="6" id="KW-0472">Membrane</keyword>
<evidence type="ECO:0000256" key="1">
    <source>
        <dbReference type="ARBA" id="ARBA00004442"/>
    </source>
</evidence>
<evidence type="ECO:0000256" key="4">
    <source>
        <dbReference type="ARBA" id="ARBA00022452"/>
    </source>
</evidence>
<dbReference type="RefSeq" id="WP_307276972.1">
    <property type="nucleotide sequence ID" value="NZ_JAUSVX010000009.1"/>
</dbReference>
<dbReference type="Pfam" id="PF02321">
    <property type="entry name" value="OEP"/>
    <property type="match status" value="2"/>
</dbReference>
<proteinExistence type="inferred from homology"/>
<name>A0ABU0JBC9_9HYPH</name>
<evidence type="ECO:0000256" key="9">
    <source>
        <dbReference type="SAM" id="SignalP"/>
    </source>
</evidence>
<evidence type="ECO:0000256" key="8">
    <source>
        <dbReference type="SAM" id="Coils"/>
    </source>
</evidence>
<organism evidence="10 11">
    <name type="scientific">Labrys wisconsinensis</name>
    <dbReference type="NCBI Taxonomy" id="425677"/>
    <lineage>
        <taxon>Bacteria</taxon>
        <taxon>Pseudomonadati</taxon>
        <taxon>Pseudomonadota</taxon>
        <taxon>Alphaproteobacteria</taxon>
        <taxon>Hyphomicrobiales</taxon>
        <taxon>Xanthobacteraceae</taxon>
        <taxon>Labrys</taxon>
    </lineage>
</organism>
<dbReference type="InterPro" id="IPR010130">
    <property type="entry name" value="T1SS_OMP_TolC"/>
</dbReference>
<evidence type="ECO:0000256" key="7">
    <source>
        <dbReference type="ARBA" id="ARBA00023237"/>
    </source>
</evidence>
<keyword evidence="7" id="KW-0998">Cell outer membrane</keyword>
<evidence type="ECO:0000313" key="10">
    <source>
        <dbReference type="EMBL" id="MDQ0471578.1"/>
    </source>
</evidence>
<gene>
    <name evidence="10" type="ORF">QO011_004603</name>
</gene>
<keyword evidence="11" id="KW-1185">Reference proteome</keyword>
<keyword evidence="4" id="KW-1134">Transmembrane beta strand</keyword>
<dbReference type="Gene3D" id="1.20.1600.10">
    <property type="entry name" value="Outer membrane efflux proteins (OEP)"/>
    <property type="match status" value="1"/>
</dbReference>
<dbReference type="InterPro" id="IPR051906">
    <property type="entry name" value="TolC-like"/>
</dbReference>
<keyword evidence="5" id="KW-0812">Transmembrane</keyword>
<dbReference type="PANTHER" id="PTHR30026:SF22">
    <property type="entry name" value="OUTER MEMBRANE EFFLUX PROTEIN"/>
    <property type="match status" value="1"/>
</dbReference>
<evidence type="ECO:0000313" key="11">
    <source>
        <dbReference type="Proteomes" id="UP001242480"/>
    </source>
</evidence>
<accession>A0ABU0JBC9</accession>
<evidence type="ECO:0000256" key="5">
    <source>
        <dbReference type="ARBA" id="ARBA00022692"/>
    </source>
</evidence>
<comment type="caution">
    <text evidence="10">The sequence shown here is derived from an EMBL/GenBank/DDBJ whole genome shotgun (WGS) entry which is preliminary data.</text>
</comment>
<keyword evidence="8" id="KW-0175">Coiled coil</keyword>
<keyword evidence="9" id="KW-0732">Signal</keyword>
<dbReference type="Proteomes" id="UP001242480">
    <property type="component" value="Unassembled WGS sequence"/>
</dbReference>
<dbReference type="SUPFAM" id="SSF56954">
    <property type="entry name" value="Outer membrane efflux proteins (OEP)"/>
    <property type="match status" value="1"/>
</dbReference>
<comment type="similarity">
    <text evidence="2">Belongs to the outer membrane factor (OMF) (TC 1.B.17) family.</text>
</comment>
<feature type="chain" id="PRO_5046747672" evidence="9">
    <location>
        <begin position="25"/>
        <end position="454"/>
    </location>
</feature>
<dbReference type="EMBL" id="JAUSVX010000009">
    <property type="protein sequence ID" value="MDQ0471578.1"/>
    <property type="molecule type" value="Genomic_DNA"/>
</dbReference>